<sequence length="503" mass="54910">MVSNIVADRRVHPGTIAIRFLKAAPRTILAVPAIIAVASNRGVLGGLAVAAAVGLVALLFQWLHWRNFRYGVGAHEIVIESGLLNRNRRSIPFDRVQDVDIERALLARIFGLAKVRIETGAGGKDEGVLDSVTTGEADRLRAAVRAWRVGESAVFPDAEAGAAGVAAPIETGRALLFEMPLSRVLLFGIFDFSLVYIGGVFAVLQTLDDPLKTVLGIDIYDAGRWMGIADKATHSRISVAAIVLISVLAILLGAVTSVLRVLARDFGFRLSAEGDRFRRERGLLTRTEAVIAKKRVQLAYVESGPIRRLFGWFWLSFQTLGEGNDGSGHQVAAPFARRDEIDPILAETARFRLPPAPELVMVSQRHIIRALIRTLSLPTVAILVASIAWRPALFLLVLLPLLGILAALERRFHRYALDGDLLFVTRGVLKQRLFVVPVSSMQSMNVVRGWLQRRLGVASLAIDTAGAPMTKSPRIIDLPLEAAQALAAEISARRRVMRDARRA</sequence>
<dbReference type="InterPro" id="IPR005182">
    <property type="entry name" value="YdbS-like_PH"/>
</dbReference>
<dbReference type="PANTHER" id="PTHR34473:SF2">
    <property type="entry name" value="UPF0699 TRANSMEMBRANE PROTEIN YDBT"/>
    <property type="match status" value="1"/>
</dbReference>
<evidence type="ECO:0000313" key="3">
    <source>
        <dbReference type="EMBL" id="PSJ39693.1"/>
    </source>
</evidence>
<feature type="domain" description="YdbS-like PH" evidence="2">
    <location>
        <begin position="268"/>
        <end position="336"/>
    </location>
</feature>
<keyword evidence="1" id="KW-0812">Transmembrane</keyword>
<dbReference type="Proteomes" id="UP000241167">
    <property type="component" value="Unassembled WGS sequence"/>
</dbReference>
<proteinExistence type="predicted"/>
<feature type="transmembrane region" description="Helical" evidence="1">
    <location>
        <begin position="237"/>
        <end position="262"/>
    </location>
</feature>
<comment type="caution">
    <text evidence="3">The sequence shown here is derived from an EMBL/GenBank/DDBJ whole genome shotgun (WGS) entry which is preliminary data.</text>
</comment>
<gene>
    <name evidence="3" type="ORF">C7I55_13970</name>
</gene>
<protein>
    <recommendedName>
        <fullName evidence="2">YdbS-like PH domain-containing protein</fullName>
    </recommendedName>
</protein>
<evidence type="ECO:0000256" key="1">
    <source>
        <dbReference type="SAM" id="Phobius"/>
    </source>
</evidence>
<evidence type="ECO:0000259" key="2">
    <source>
        <dbReference type="Pfam" id="PF03703"/>
    </source>
</evidence>
<feature type="domain" description="YdbS-like PH" evidence="2">
    <location>
        <begin position="65"/>
        <end position="141"/>
    </location>
</feature>
<reference evidence="3 4" key="1">
    <citation type="submission" date="2018-03" db="EMBL/GenBank/DDBJ databases">
        <title>The draft genome of Sphingosinicella sp. GL-C-18.</title>
        <authorList>
            <person name="Liu L."/>
            <person name="Li L."/>
            <person name="Liang L."/>
            <person name="Zhang X."/>
            <person name="Wang T."/>
        </authorList>
    </citation>
    <scope>NUCLEOTIDE SEQUENCE [LARGE SCALE GENOMIC DNA]</scope>
    <source>
        <strain evidence="3 4">GL-C-18</strain>
    </source>
</reference>
<keyword evidence="1" id="KW-1133">Transmembrane helix</keyword>
<dbReference type="EMBL" id="PXYI01000004">
    <property type="protein sequence ID" value="PSJ39693.1"/>
    <property type="molecule type" value="Genomic_DNA"/>
</dbReference>
<dbReference type="PANTHER" id="PTHR34473">
    <property type="entry name" value="UPF0699 TRANSMEMBRANE PROTEIN YDBS"/>
    <property type="match status" value="1"/>
</dbReference>
<feature type="transmembrane region" description="Helical" evidence="1">
    <location>
        <begin position="184"/>
        <end position="204"/>
    </location>
</feature>
<feature type="transmembrane region" description="Helical" evidence="1">
    <location>
        <begin position="20"/>
        <end position="38"/>
    </location>
</feature>
<feature type="transmembrane region" description="Helical" evidence="1">
    <location>
        <begin position="367"/>
        <end position="385"/>
    </location>
</feature>
<feature type="transmembrane region" description="Helical" evidence="1">
    <location>
        <begin position="391"/>
        <end position="408"/>
    </location>
</feature>
<feature type="domain" description="YdbS-like PH" evidence="2">
    <location>
        <begin position="411"/>
        <end position="490"/>
    </location>
</feature>
<name>A0A2P7QNZ3_9SPHN</name>
<accession>A0A2P7QNZ3</accession>
<evidence type="ECO:0000313" key="4">
    <source>
        <dbReference type="Proteomes" id="UP000241167"/>
    </source>
</evidence>
<dbReference type="Pfam" id="PF03703">
    <property type="entry name" value="bPH_2"/>
    <property type="match status" value="3"/>
</dbReference>
<organism evidence="3 4">
    <name type="scientific">Allosphingosinicella deserti</name>
    <dbReference type="NCBI Taxonomy" id="2116704"/>
    <lineage>
        <taxon>Bacteria</taxon>
        <taxon>Pseudomonadati</taxon>
        <taxon>Pseudomonadota</taxon>
        <taxon>Alphaproteobacteria</taxon>
        <taxon>Sphingomonadales</taxon>
        <taxon>Sphingomonadaceae</taxon>
        <taxon>Allosphingosinicella</taxon>
    </lineage>
</organism>
<dbReference type="InterPro" id="IPR014529">
    <property type="entry name" value="UCP026631"/>
</dbReference>
<keyword evidence="1" id="KW-0472">Membrane</keyword>
<dbReference type="AlphaFoldDB" id="A0A2P7QNZ3"/>
<dbReference type="PIRSF" id="PIRSF026631">
    <property type="entry name" value="UCP026631"/>
    <property type="match status" value="1"/>
</dbReference>
<feature type="transmembrane region" description="Helical" evidence="1">
    <location>
        <begin position="44"/>
        <end position="63"/>
    </location>
</feature>
<keyword evidence="4" id="KW-1185">Reference proteome</keyword>